<evidence type="ECO:0000256" key="1">
    <source>
        <dbReference type="SAM" id="SignalP"/>
    </source>
</evidence>
<protein>
    <recommendedName>
        <fullName evidence="3">SCP domain-containing protein</fullName>
    </recommendedName>
</protein>
<organism evidence="2">
    <name type="scientific">Chromera velia CCMP2878</name>
    <dbReference type="NCBI Taxonomy" id="1169474"/>
    <lineage>
        <taxon>Eukaryota</taxon>
        <taxon>Sar</taxon>
        <taxon>Alveolata</taxon>
        <taxon>Colpodellida</taxon>
        <taxon>Chromeraceae</taxon>
        <taxon>Chromera</taxon>
    </lineage>
</organism>
<keyword evidence="1" id="KW-0732">Signal</keyword>
<feature type="signal peptide" evidence="1">
    <location>
        <begin position="1"/>
        <end position="20"/>
    </location>
</feature>
<name>A0A0G4HTX9_9ALVE</name>
<dbReference type="AlphaFoldDB" id="A0A0G4HTX9"/>
<reference evidence="2" key="1">
    <citation type="submission" date="2014-11" db="EMBL/GenBank/DDBJ databases">
        <authorList>
            <person name="Otto D Thomas"/>
            <person name="Naeem Raeece"/>
        </authorList>
    </citation>
    <scope>NUCLEOTIDE SEQUENCE</scope>
</reference>
<evidence type="ECO:0000313" key="2">
    <source>
        <dbReference type="EMBL" id="CEM47888.1"/>
    </source>
</evidence>
<dbReference type="VEuPathDB" id="CryptoDB:Cvel_31656"/>
<proteinExistence type="predicted"/>
<accession>A0A0G4HTX9</accession>
<dbReference type="EMBL" id="CDMZ01003874">
    <property type="protein sequence ID" value="CEM47888.1"/>
    <property type="molecule type" value="Genomic_DNA"/>
</dbReference>
<evidence type="ECO:0008006" key="3">
    <source>
        <dbReference type="Google" id="ProtNLM"/>
    </source>
</evidence>
<feature type="chain" id="PRO_5005191966" description="SCP domain-containing protein" evidence="1">
    <location>
        <begin position="21"/>
        <end position="115"/>
    </location>
</feature>
<gene>
    <name evidence="2" type="ORF">Cvel_31656</name>
</gene>
<sequence>MKSWILHLSVVCLLLLGVSGKLFRQTESGKDCAETVMPWVKQKLNYSDYNNLKIAECYCQQWNNGSPRPGVELESKWKPHFDKFKSKFDFYHNSMNYHPVPSQREAEKYHHYAPC</sequence>